<dbReference type="InterPro" id="IPR029058">
    <property type="entry name" value="AB_hydrolase_fold"/>
</dbReference>
<gene>
    <name evidence="1" type="ORF">SAMN05216214_10161</name>
</gene>
<dbReference type="AlphaFoldDB" id="A0A1H7F2L4"/>
<sequence length="220" mass="23982">MLHDDFANAVSPLFKRVHVIAYPPEQPLSYSELESLVRAQLPKEAHFVLLGESFSGPLAITIASAPPTNLVGLVLSTTFAKPPIPFARVISALVRIGPVRALPMVLLSWLLLGEWSTQTLRENLRTALQKVSPRVLRARALASLRVDVTALLPLINVPVLCLFASSDRLLRFGSATDFQLCVPCVTITELAGPHLLLQSVPQQSARVIEAFLARTVGRLI</sequence>
<organism evidence="1 2">
    <name type="scientific">Atopomonas hussainii</name>
    <dbReference type="NCBI Taxonomy" id="1429083"/>
    <lineage>
        <taxon>Bacteria</taxon>
        <taxon>Pseudomonadati</taxon>
        <taxon>Pseudomonadota</taxon>
        <taxon>Gammaproteobacteria</taxon>
        <taxon>Pseudomonadales</taxon>
        <taxon>Pseudomonadaceae</taxon>
        <taxon>Atopomonas</taxon>
    </lineage>
</organism>
<evidence type="ECO:0000313" key="2">
    <source>
        <dbReference type="Proteomes" id="UP000185766"/>
    </source>
</evidence>
<reference evidence="1 2" key="1">
    <citation type="submission" date="2016-10" db="EMBL/GenBank/DDBJ databases">
        <authorList>
            <person name="de Groot N.N."/>
        </authorList>
    </citation>
    <scope>NUCLEOTIDE SEQUENCE [LARGE SCALE GENOMIC DNA]</scope>
    <source>
        <strain evidence="1 2">JCM 19513</strain>
    </source>
</reference>
<evidence type="ECO:0000313" key="1">
    <source>
        <dbReference type="EMBL" id="SEK19607.1"/>
    </source>
</evidence>
<protein>
    <recommendedName>
        <fullName evidence="3">Serine aminopeptidase S33 domain-containing protein</fullName>
    </recommendedName>
</protein>
<dbReference type="Proteomes" id="UP000185766">
    <property type="component" value="Unassembled WGS sequence"/>
</dbReference>
<name>A0A1H7F2L4_9GAMM</name>
<accession>A0A1H7F2L4</accession>
<proteinExistence type="predicted"/>
<dbReference type="EMBL" id="FOAS01000001">
    <property type="protein sequence ID" value="SEK19607.1"/>
    <property type="molecule type" value="Genomic_DNA"/>
</dbReference>
<evidence type="ECO:0008006" key="3">
    <source>
        <dbReference type="Google" id="ProtNLM"/>
    </source>
</evidence>
<keyword evidence="2" id="KW-1185">Reference proteome</keyword>
<dbReference type="SUPFAM" id="SSF53474">
    <property type="entry name" value="alpha/beta-Hydrolases"/>
    <property type="match status" value="1"/>
</dbReference>
<dbReference type="Gene3D" id="3.40.50.1820">
    <property type="entry name" value="alpha/beta hydrolase"/>
    <property type="match status" value="1"/>
</dbReference>